<organism evidence="3">
    <name type="scientific">Arion vulgaris</name>
    <dbReference type="NCBI Taxonomy" id="1028688"/>
    <lineage>
        <taxon>Eukaryota</taxon>
        <taxon>Metazoa</taxon>
        <taxon>Spiralia</taxon>
        <taxon>Lophotrochozoa</taxon>
        <taxon>Mollusca</taxon>
        <taxon>Gastropoda</taxon>
        <taxon>Heterobranchia</taxon>
        <taxon>Euthyneura</taxon>
        <taxon>Panpulmonata</taxon>
        <taxon>Eupulmonata</taxon>
        <taxon>Stylommatophora</taxon>
        <taxon>Helicina</taxon>
        <taxon>Arionoidea</taxon>
        <taxon>Arionidae</taxon>
        <taxon>Arion</taxon>
    </lineage>
</organism>
<dbReference type="GO" id="GO:0007156">
    <property type="term" value="P:homophilic cell adhesion via plasma membrane adhesion molecules"/>
    <property type="evidence" value="ECO:0007669"/>
    <property type="project" value="TreeGrafter"/>
</dbReference>
<feature type="non-terminal residue" evidence="3">
    <location>
        <position position="148"/>
    </location>
</feature>
<dbReference type="GO" id="GO:0030424">
    <property type="term" value="C:axon"/>
    <property type="evidence" value="ECO:0007669"/>
    <property type="project" value="TreeGrafter"/>
</dbReference>
<dbReference type="PROSITE" id="PS50835">
    <property type="entry name" value="IG_LIKE"/>
    <property type="match status" value="1"/>
</dbReference>
<dbReference type="SUPFAM" id="SSF48726">
    <property type="entry name" value="Immunoglobulin"/>
    <property type="match status" value="1"/>
</dbReference>
<dbReference type="AlphaFoldDB" id="A0A0B6ZEH5"/>
<keyword evidence="1" id="KW-0393">Immunoglobulin domain</keyword>
<evidence type="ECO:0000259" key="2">
    <source>
        <dbReference type="PROSITE" id="PS50835"/>
    </source>
</evidence>
<evidence type="ECO:0000313" key="3">
    <source>
        <dbReference type="EMBL" id="CEK66261.1"/>
    </source>
</evidence>
<dbReference type="InterPro" id="IPR007110">
    <property type="entry name" value="Ig-like_dom"/>
</dbReference>
<feature type="non-terminal residue" evidence="3">
    <location>
        <position position="1"/>
    </location>
</feature>
<dbReference type="PANTHER" id="PTHR10075">
    <property type="entry name" value="BASIGIN RELATED"/>
    <property type="match status" value="1"/>
</dbReference>
<dbReference type="PANTHER" id="PTHR10075:SF103">
    <property type="entry name" value="ROUNDABOUT HOMOLOG 4"/>
    <property type="match status" value="1"/>
</dbReference>
<protein>
    <recommendedName>
        <fullName evidence="2">Ig-like domain-containing protein</fullName>
    </recommendedName>
</protein>
<gene>
    <name evidence="3" type="primary">ORF57927</name>
</gene>
<feature type="domain" description="Ig-like" evidence="2">
    <location>
        <begin position="16"/>
        <end position="114"/>
    </location>
</feature>
<dbReference type="Pfam" id="PF13927">
    <property type="entry name" value="Ig_3"/>
    <property type="match status" value="1"/>
</dbReference>
<proteinExistence type="predicted"/>
<dbReference type="GO" id="GO:0070593">
    <property type="term" value="P:dendrite self-avoidance"/>
    <property type="evidence" value="ECO:0007669"/>
    <property type="project" value="TreeGrafter"/>
</dbReference>
<dbReference type="InterPro" id="IPR003599">
    <property type="entry name" value="Ig_sub"/>
</dbReference>
<dbReference type="GO" id="GO:0005886">
    <property type="term" value="C:plasma membrane"/>
    <property type="evidence" value="ECO:0007669"/>
    <property type="project" value="TreeGrafter"/>
</dbReference>
<reference evidence="3" key="1">
    <citation type="submission" date="2014-12" db="EMBL/GenBank/DDBJ databases">
        <title>Insight into the proteome of Arion vulgaris.</title>
        <authorList>
            <person name="Aradska J."/>
            <person name="Bulat T."/>
            <person name="Smidak R."/>
            <person name="Sarate P."/>
            <person name="Gangsoo J."/>
            <person name="Sialana F."/>
            <person name="Bilban M."/>
            <person name="Lubec G."/>
        </authorList>
    </citation>
    <scope>NUCLEOTIDE SEQUENCE</scope>
    <source>
        <tissue evidence="3">Skin</tissue>
    </source>
</reference>
<dbReference type="InterPro" id="IPR003598">
    <property type="entry name" value="Ig_sub2"/>
</dbReference>
<dbReference type="GO" id="GO:0098632">
    <property type="term" value="F:cell-cell adhesion mediator activity"/>
    <property type="evidence" value="ECO:0007669"/>
    <property type="project" value="TreeGrafter"/>
</dbReference>
<name>A0A0B6ZEH5_9EUPU</name>
<accession>A0A0B6ZEH5</accession>
<dbReference type="InterPro" id="IPR036179">
    <property type="entry name" value="Ig-like_dom_sf"/>
</dbReference>
<dbReference type="GO" id="GO:0007411">
    <property type="term" value="P:axon guidance"/>
    <property type="evidence" value="ECO:0007669"/>
    <property type="project" value="TreeGrafter"/>
</dbReference>
<dbReference type="SMART" id="SM00408">
    <property type="entry name" value="IGc2"/>
    <property type="match status" value="1"/>
</dbReference>
<sequence length="148" mass="16291">NYSCVAENSKGSTKSPYVEIVVAFLGINFLTNPSDTYAVYGQDVVLKCNPPESIPPATITWYKNYLPTHLQLGRVKVVGSDLYITSVMKSDNGIYYCVAFNNLTRPSSRTSEVARLRVEGPPVMIQPPMSTTVLKGKLLHLTCLVDSD</sequence>
<dbReference type="EMBL" id="HACG01019396">
    <property type="protein sequence ID" value="CEK66261.1"/>
    <property type="molecule type" value="Transcribed_RNA"/>
</dbReference>
<dbReference type="SMART" id="SM00409">
    <property type="entry name" value="IG"/>
    <property type="match status" value="1"/>
</dbReference>
<dbReference type="InterPro" id="IPR013783">
    <property type="entry name" value="Ig-like_fold"/>
</dbReference>
<dbReference type="Gene3D" id="2.60.40.10">
    <property type="entry name" value="Immunoglobulins"/>
    <property type="match status" value="1"/>
</dbReference>
<evidence type="ECO:0000256" key="1">
    <source>
        <dbReference type="ARBA" id="ARBA00023319"/>
    </source>
</evidence>